<dbReference type="PANTHER" id="PTHR43464:SF94">
    <property type="entry name" value="MALONYL-[ACYL-CARRIER PROTEIN] O-METHYLTRANSFERASE"/>
    <property type="match status" value="1"/>
</dbReference>
<evidence type="ECO:0000313" key="3">
    <source>
        <dbReference type="Proteomes" id="UP000580856"/>
    </source>
</evidence>
<keyword evidence="2" id="KW-0489">Methyltransferase</keyword>
<dbReference type="GO" id="GO:0032259">
    <property type="term" value="P:methylation"/>
    <property type="evidence" value="ECO:0007669"/>
    <property type="project" value="UniProtKB-KW"/>
</dbReference>
<dbReference type="EMBL" id="JAATJA010000001">
    <property type="protein sequence ID" value="NJB66594.1"/>
    <property type="molecule type" value="Genomic_DNA"/>
</dbReference>
<gene>
    <name evidence="2" type="ORF">GGQ74_000234</name>
</gene>
<keyword evidence="2" id="KW-0808">Transferase</keyword>
<proteinExistence type="predicted"/>
<dbReference type="PANTHER" id="PTHR43464">
    <property type="entry name" value="METHYLTRANSFERASE"/>
    <property type="match status" value="1"/>
</dbReference>
<accession>A0A846QMX8</accession>
<dbReference type="InterPro" id="IPR029063">
    <property type="entry name" value="SAM-dependent_MTases_sf"/>
</dbReference>
<dbReference type="CDD" id="cd02440">
    <property type="entry name" value="AdoMet_MTases"/>
    <property type="match status" value="1"/>
</dbReference>
<dbReference type="Gene3D" id="3.40.50.150">
    <property type="entry name" value="Vaccinia Virus protein VP39"/>
    <property type="match status" value="1"/>
</dbReference>
<dbReference type="AlphaFoldDB" id="A0A846QMX8"/>
<evidence type="ECO:0000259" key="1">
    <source>
        <dbReference type="Pfam" id="PF13847"/>
    </source>
</evidence>
<dbReference type="InterPro" id="IPR025714">
    <property type="entry name" value="Methyltranfer_dom"/>
</dbReference>
<feature type="domain" description="Methyltransferase" evidence="1">
    <location>
        <begin position="42"/>
        <end position="167"/>
    </location>
</feature>
<dbReference type="Pfam" id="PF13847">
    <property type="entry name" value="Methyltransf_31"/>
    <property type="match status" value="1"/>
</dbReference>
<reference evidence="2 3" key="1">
    <citation type="submission" date="2020-03" db="EMBL/GenBank/DDBJ databases">
        <title>Genomic Encyclopedia of Type Strains, Phase IV (KMG-IV): sequencing the most valuable type-strain genomes for metagenomic binning, comparative biology and taxonomic classification.</title>
        <authorList>
            <person name="Goeker M."/>
        </authorList>
    </citation>
    <scope>NUCLEOTIDE SEQUENCE [LARGE SCALE GENOMIC DNA]</scope>
    <source>
        <strain evidence="2 3">DSM 24233</strain>
    </source>
</reference>
<dbReference type="SUPFAM" id="SSF53335">
    <property type="entry name" value="S-adenosyl-L-methionine-dependent methyltransferases"/>
    <property type="match status" value="1"/>
</dbReference>
<organism evidence="2 3">
    <name type="scientific">Desulfobaculum xiamenense</name>
    <dbReference type="NCBI Taxonomy" id="995050"/>
    <lineage>
        <taxon>Bacteria</taxon>
        <taxon>Pseudomonadati</taxon>
        <taxon>Thermodesulfobacteriota</taxon>
        <taxon>Desulfovibrionia</taxon>
        <taxon>Desulfovibrionales</taxon>
        <taxon>Desulfovibrionaceae</taxon>
        <taxon>Desulfobaculum</taxon>
    </lineage>
</organism>
<protein>
    <submittedName>
        <fullName evidence="2">Demethylmenaquinone methyltransferase/2-methoxy-6-polyprenyl-1,4-benzoquinol methylase</fullName>
        <ecNumber evidence="2">2.1.1.163</ecNumber>
        <ecNumber evidence="2">2.1.1.201</ecNumber>
    </submittedName>
</protein>
<keyword evidence="3" id="KW-1185">Reference proteome</keyword>
<comment type="caution">
    <text evidence="2">The sequence shown here is derived from an EMBL/GenBank/DDBJ whole genome shotgun (WGS) entry which is preliminary data.</text>
</comment>
<evidence type="ECO:0000313" key="2">
    <source>
        <dbReference type="EMBL" id="NJB66594.1"/>
    </source>
</evidence>
<sequence>MYTDKAAFFDVQADARWAAAEYGPHEEPRLARLFDETGDLAGCGVLEPGCGTGRLTRLLAQRVGHEGFVLGMDVSPIMVERAHERLAGCANAEVRLGAIEDIPLTPQSFDLVLCHQVFPHIEDKATALARMAEALRPGQRLIINHFINSATINDHHRKAGTAVKHDTMPTPDVMRTLLDAAGFRIETVVDDELGYMLSARLTR</sequence>
<name>A0A846QMX8_9BACT</name>
<dbReference type="EC" id="2.1.1.163" evidence="2"/>
<dbReference type="RefSeq" id="WP_167939719.1">
    <property type="nucleotide sequence ID" value="NZ_JAATJA010000001.1"/>
</dbReference>
<dbReference type="GO" id="GO:0043770">
    <property type="term" value="F:demethylmenaquinone methyltransferase activity"/>
    <property type="evidence" value="ECO:0007669"/>
    <property type="project" value="UniProtKB-EC"/>
</dbReference>
<dbReference type="GO" id="GO:0008425">
    <property type="term" value="F:2-methoxy-6-polyprenyl-1,4-benzoquinol methyltransferase activity"/>
    <property type="evidence" value="ECO:0007669"/>
    <property type="project" value="UniProtKB-EC"/>
</dbReference>
<dbReference type="EC" id="2.1.1.201" evidence="2"/>
<dbReference type="Proteomes" id="UP000580856">
    <property type="component" value="Unassembled WGS sequence"/>
</dbReference>